<dbReference type="AlphaFoldDB" id="A0A0R1W3B3"/>
<dbReference type="PATRIC" id="fig|1423807.3.peg.2536"/>
<feature type="DNA-binding region" description="H-T-H motif" evidence="2">
    <location>
        <begin position="32"/>
        <end position="51"/>
    </location>
</feature>
<evidence type="ECO:0000259" key="3">
    <source>
        <dbReference type="PROSITE" id="PS50977"/>
    </source>
</evidence>
<keyword evidence="5" id="KW-1185">Reference proteome</keyword>
<comment type="caution">
    <text evidence="4">The sequence shown here is derived from an EMBL/GenBank/DDBJ whole genome shotgun (WGS) entry which is preliminary data.</text>
</comment>
<evidence type="ECO:0000313" key="4">
    <source>
        <dbReference type="EMBL" id="KRM12270.1"/>
    </source>
</evidence>
<dbReference type="Pfam" id="PF14278">
    <property type="entry name" value="TetR_C_8"/>
    <property type="match status" value="1"/>
</dbReference>
<feature type="domain" description="HTH tetR-type" evidence="3">
    <location>
        <begin position="9"/>
        <end position="69"/>
    </location>
</feature>
<proteinExistence type="predicted"/>
<evidence type="ECO:0000256" key="2">
    <source>
        <dbReference type="PROSITE-ProRule" id="PRU00335"/>
    </source>
</evidence>
<reference evidence="4 5" key="1">
    <citation type="journal article" date="2015" name="Genome Announc.">
        <title>Expanding the biotechnology potential of lactobacilli through comparative genomics of 213 strains and associated genera.</title>
        <authorList>
            <person name="Sun Z."/>
            <person name="Harris H.M."/>
            <person name="McCann A."/>
            <person name="Guo C."/>
            <person name="Argimon S."/>
            <person name="Zhang W."/>
            <person name="Yang X."/>
            <person name="Jeffery I.B."/>
            <person name="Cooney J.C."/>
            <person name="Kagawa T.F."/>
            <person name="Liu W."/>
            <person name="Song Y."/>
            <person name="Salvetti E."/>
            <person name="Wrobel A."/>
            <person name="Rasinkangas P."/>
            <person name="Parkhill J."/>
            <person name="Rea M.C."/>
            <person name="O'Sullivan O."/>
            <person name="Ritari J."/>
            <person name="Douillard F.P."/>
            <person name="Paul Ross R."/>
            <person name="Yang R."/>
            <person name="Briner A.E."/>
            <person name="Felis G.E."/>
            <person name="de Vos W.M."/>
            <person name="Barrangou R."/>
            <person name="Klaenhammer T.R."/>
            <person name="Caufield P.W."/>
            <person name="Cui Y."/>
            <person name="Zhang H."/>
            <person name="O'Toole P.W."/>
        </authorList>
    </citation>
    <scope>NUCLEOTIDE SEQUENCE [LARGE SCALE GENOMIC DNA]</scope>
    <source>
        <strain evidence="4 5">DSM 5007</strain>
    </source>
</reference>
<protein>
    <submittedName>
        <fullName evidence="4">TetR family transcriptional regulator</fullName>
    </submittedName>
</protein>
<evidence type="ECO:0000256" key="1">
    <source>
        <dbReference type="ARBA" id="ARBA00023125"/>
    </source>
</evidence>
<dbReference type="Proteomes" id="UP000051820">
    <property type="component" value="Unassembled WGS sequence"/>
</dbReference>
<dbReference type="InterPro" id="IPR039532">
    <property type="entry name" value="TetR_C_Firmicutes"/>
</dbReference>
<dbReference type="InterPro" id="IPR001647">
    <property type="entry name" value="HTH_TetR"/>
</dbReference>
<dbReference type="PROSITE" id="PS50977">
    <property type="entry name" value="HTH_TETR_2"/>
    <property type="match status" value="1"/>
</dbReference>
<dbReference type="Gene3D" id="1.10.357.10">
    <property type="entry name" value="Tetracycline Repressor, domain 2"/>
    <property type="match status" value="1"/>
</dbReference>
<dbReference type="RefSeq" id="WP_010621784.1">
    <property type="nucleotide sequence ID" value="NZ_AZGF01000009.1"/>
</dbReference>
<dbReference type="GO" id="GO:0003677">
    <property type="term" value="F:DNA binding"/>
    <property type="evidence" value="ECO:0007669"/>
    <property type="project" value="UniProtKB-UniRule"/>
</dbReference>
<dbReference type="SUPFAM" id="SSF46689">
    <property type="entry name" value="Homeodomain-like"/>
    <property type="match status" value="1"/>
</dbReference>
<organism evidence="4 5">
    <name type="scientific">Paucilactobacillus suebicus DSM 5007 = KCTC 3549</name>
    <dbReference type="NCBI Taxonomy" id="1423807"/>
    <lineage>
        <taxon>Bacteria</taxon>
        <taxon>Bacillati</taxon>
        <taxon>Bacillota</taxon>
        <taxon>Bacilli</taxon>
        <taxon>Lactobacillales</taxon>
        <taxon>Lactobacillaceae</taxon>
        <taxon>Paucilactobacillus</taxon>
    </lineage>
</organism>
<gene>
    <name evidence="4" type="ORF">FD16_GL002455</name>
</gene>
<dbReference type="PANTHER" id="PTHR43479:SF7">
    <property type="entry name" value="TETR-FAMILY TRANSCRIPTIONAL REGULATOR"/>
    <property type="match status" value="1"/>
</dbReference>
<dbReference type="OrthoDB" id="9810250at2"/>
<name>A0A0R1W3B3_9LACO</name>
<dbReference type="PANTHER" id="PTHR43479">
    <property type="entry name" value="ACREF/ENVCD OPERON REPRESSOR-RELATED"/>
    <property type="match status" value="1"/>
</dbReference>
<keyword evidence="1 2" id="KW-0238">DNA-binding</keyword>
<dbReference type="InterPro" id="IPR009057">
    <property type="entry name" value="Homeodomain-like_sf"/>
</dbReference>
<dbReference type="eggNOG" id="COG1309">
    <property type="taxonomic scope" value="Bacteria"/>
</dbReference>
<evidence type="ECO:0000313" key="5">
    <source>
        <dbReference type="Proteomes" id="UP000051820"/>
    </source>
</evidence>
<sequence>MSNQESKVVKTKAKITDALIVLIESKRLEKISVADICHEAQINRGTFYLHYVDKPDLLAKVELNLISQFDQVLTKNMPSPVAAMEHLRETNEVLPVVKQSVTLINTNFTLFRALTSDNGDPAFLTKLRSLIKKHLTGTISEVRAFANLTTNIPPKFADELIVFGLIDICLVWLNGDNPQPPEIICQIVMKSLFWSPFDLLASDRSI</sequence>
<dbReference type="EMBL" id="AZGF01000009">
    <property type="protein sequence ID" value="KRM12270.1"/>
    <property type="molecule type" value="Genomic_DNA"/>
</dbReference>
<accession>A0A0R1W3B3</accession>
<dbReference type="InterPro" id="IPR050624">
    <property type="entry name" value="HTH-type_Tx_Regulator"/>
</dbReference>
<dbReference type="Pfam" id="PF00440">
    <property type="entry name" value="TetR_N"/>
    <property type="match status" value="1"/>
</dbReference>
<dbReference type="STRING" id="1423807.FD16_GL002455"/>